<dbReference type="EMBL" id="LAZR01017813">
    <property type="protein sequence ID" value="KKL98865.1"/>
    <property type="molecule type" value="Genomic_DNA"/>
</dbReference>
<sequence>MKWVLVALLAVLLGCTSPDGVIEEPNRDGVSWQWLGGWDLDVGWAAFAKTEEIKP</sequence>
<name>A0A0F9IYZ6_9ZZZZ</name>
<organism evidence="1">
    <name type="scientific">marine sediment metagenome</name>
    <dbReference type="NCBI Taxonomy" id="412755"/>
    <lineage>
        <taxon>unclassified sequences</taxon>
        <taxon>metagenomes</taxon>
        <taxon>ecological metagenomes</taxon>
    </lineage>
</organism>
<accession>A0A0F9IYZ6</accession>
<gene>
    <name evidence="1" type="ORF">LCGC14_1820090</name>
</gene>
<protein>
    <submittedName>
        <fullName evidence="1">Uncharacterized protein</fullName>
    </submittedName>
</protein>
<evidence type="ECO:0000313" key="1">
    <source>
        <dbReference type="EMBL" id="KKL98865.1"/>
    </source>
</evidence>
<dbReference type="AlphaFoldDB" id="A0A0F9IYZ6"/>
<reference evidence="1" key="1">
    <citation type="journal article" date="2015" name="Nature">
        <title>Complex archaea that bridge the gap between prokaryotes and eukaryotes.</title>
        <authorList>
            <person name="Spang A."/>
            <person name="Saw J.H."/>
            <person name="Jorgensen S.L."/>
            <person name="Zaremba-Niedzwiedzka K."/>
            <person name="Martijn J."/>
            <person name="Lind A.E."/>
            <person name="van Eijk R."/>
            <person name="Schleper C."/>
            <person name="Guy L."/>
            <person name="Ettema T.J."/>
        </authorList>
    </citation>
    <scope>NUCLEOTIDE SEQUENCE</scope>
</reference>
<dbReference type="PROSITE" id="PS51257">
    <property type="entry name" value="PROKAR_LIPOPROTEIN"/>
    <property type="match status" value="1"/>
</dbReference>
<comment type="caution">
    <text evidence="1">The sequence shown here is derived from an EMBL/GenBank/DDBJ whole genome shotgun (WGS) entry which is preliminary data.</text>
</comment>
<proteinExistence type="predicted"/>